<evidence type="ECO:0008006" key="4">
    <source>
        <dbReference type="Google" id="ProtNLM"/>
    </source>
</evidence>
<comment type="caution">
    <text evidence="2">The sequence shown here is derived from an EMBL/GenBank/DDBJ whole genome shotgun (WGS) entry which is preliminary data.</text>
</comment>
<evidence type="ECO:0000256" key="1">
    <source>
        <dbReference type="SAM" id="SignalP"/>
    </source>
</evidence>
<sequence>MLNFLVLEFYLLLLLSGDGEGERWNRILHGGSAEDEGDNFGVSIFIDMTTWRLLFSDGGIKAEMMSPSWNNFLQSLLRFIVVRSSHNEGLGRIIFRLVFLTLRW</sequence>
<dbReference type="EMBL" id="CM027686">
    <property type="protein sequence ID" value="KAG0523679.1"/>
    <property type="molecule type" value="Genomic_DNA"/>
</dbReference>
<evidence type="ECO:0000313" key="2">
    <source>
        <dbReference type="EMBL" id="KAG0523679.1"/>
    </source>
</evidence>
<organism evidence="2 3">
    <name type="scientific">Sorghum bicolor</name>
    <name type="common">Sorghum</name>
    <name type="synonym">Sorghum vulgare</name>
    <dbReference type="NCBI Taxonomy" id="4558"/>
    <lineage>
        <taxon>Eukaryota</taxon>
        <taxon>Viridiplantae</taxon>
        <taxon>Streptophyta</taxon>
        <taxon>Embryophyta</taxon>
        <taxon>Tracheophyta</taxon>
        <taxon>Spermatophyta</taxon>
        <taxon>Magnoliopsida</taxon>
        <taxon>Liliopsida</taxon>
        <taxon>Poales</taxon>
        <taxon>Poaceae</taxon>
        <taxon>PACMAD clade</taxon>
        <taxon>Panicoideae</taxon>
        <taxon>Andropogonodae</taxon>
        <taxon>Andropogoneae</taxon>
        <taxon>Sorghinae</taxon>
        <taxon>Sorghum</taxon>
    </lineage>
</organism>
<dbReference type="AlphaFoldDB" id="A0A921QK22"/>
<keyword evidence="1" id="KW-0732">Signal</keyword>
<feature type="chain" id="PRO_5037319939" description="Secreted protein" evidence="1">
    <location>
        <begin position="22"/>
        <end position="104"/>
    </location>
</feature>
<reference evidence="2" key="1">
    <citation type="journal article" date="2019" name="BMC Genomics">
        <title>A new reference genome for Sorghum bicolor reveals high levels of sequence similarity between sweet and grain genotypes: implications for the genetics of sugar metabolism.</title>
        <authorList>
            <person name="Cooper E.A."/>
            <person name="Brenton Z.W."/>
            <person name="Flinn B.S."/>
            <person name="Jenkins J."/>
            <person name="Shu S."/>
            <person name="Flowers D."/>
            <person name="Luo F."/>
            <person name="Wang Y."/>
            <person name="Xia P."/>
            <person name="Barry K."/>
            <person name="Daum C."/>
            <person name="Lipzen A."/>
            <person name="Yoshinaga Y."/>
            <person name="Schmutz J."/>
            <person name="Saski C."/>
            <person name="Vermerris W."/>
            <person name="Kresovich S."/>
        </authorList>
    </citation>
    <scope>NUCLEOTIDE SEQUENCE</scope>
</reference>
<protein>
    <recommendedName>
        <fullName evidence="4">Secreted protein</fullName>
    </recommendedName>
</protein>
<accession>A0A921QK22</accession>
<evidence type="ECO:0000313" key="3">
    <source>
        <dbReference type="Proteomes" id="UP000807115"/>
    </source>
</evidence>
<reference evidence="2" key="2">
    <citation type="submission" date="2020-10" db="EMBL/GenBank/DDBJ databases">
        <authorList>
            <person name="Cooper E.A."/>
            <person name="Brenton Z.W."/>
            <person name="Flinn B.S."/>
            <person name="Jenkins J."/>
            <person name="Shu S."/>
            <person name="Flowers D."/>
            <person name="Luo F."/>
            <person name="Wang Y."/>
            <person name="Xia P."/>
            <person name="Barry K."/>
            <person name="Daum C."/>
            <person name="Lipzen A."/>
            <person name="Yoshinaga Y."/>
            <person name="Schmutz J."/>
            <person name="Saski C."/>
            <person name="Vermerris W."/>
            <person name="Kresovich S."/>
        </authorList>
    </citation>
    <scope>NUCLEOTIDE SEQUENCE</scope>
</reference>
<gene>
    <name evidence="2" type="ORF">BDA96_07G143900</name>
</gene>
<proteinExistence type="predicted"/>
<dbReference type="Proteomes" id="UP000807115">
    <property type="component" value="Chromosome 7"/>
</dbReference>
<feature type="signal peptide" evidence="1">
    <location>
        <begin position="1"/>
        <end position="21"/>
    </location>
</feature>
<name>A0A921QK22_SORBI</name>